<name>D3VNG0_9PAPI</name>
<evidence type="ECO:0000313" key="2">
    <source>
        <dbReference type="EMBL" id="CBK38957.1"/>
    </source>
</evidence>
<dbReference type="Proteomes" id="UP000115356">
    <property type="component" value="Genome"/>
</dbReference>
<evidence type="ECO:0000256" key="1">
    <source>
        <dbReference type="SAM" id="MobiDB-lite"/>
    </source>
</evidence>
<dbReference type="EMBL" id="FN677756">
    <property type="protein sequence ID" value="CBK38957.1"/>
    <property type="molecule type" value="Genomic_DNA"/>
</dbReference>
<reference evidence="2 3" key="2">
    <citation type="journal article" date="2011" name="PLoS ONE">
        <title>Characterization of Novel Cutaneous Human Papillomavirus Genotypes HPV-150 and HPV-151.</title>
        <authorList>
            <person name="Kovanda A."/>
            <person name="Kocjan B.J."/>
            <person name="Potonik M."/>
            <person name="Poljak M."/>
        </authorList>
    </citation>
    <scope>NUCLEOTIDE SEQUENCE [LARGE SCALE GENOMIC DNA]</scope>
    <source>
        <strain evidence="2">SIBX2</strain>
    </source>
</reference>
<protein>
    <submittedName>
        <fullName evidence="2">Putative E4 product</fullName>
    </submittedName>
</protein>
<proteinExistence type="predicted"/>
<feature type="region of interest" description="Disordered" evidence="1">
    <location>
        <begin position="65"/>
        <end position="178"/>
    </location>
</feature>
<feature type="compositionally biased region" description="Pro residues" evidence="1">
    <location>
        <begin position="140"/>
        <end position="151"/>
    </location>
</feature>
<sequence>MMRHGQRWKDMWTMQELIIWREPLKHIILSLKQMLNDMVQQDIGRCMLIKILCLLLLPVQRRQLESPPRTPHPNRFPPPTPQNGHHKPPISDTEEKRLALQLPPSGRKKEDKDKDKKPLQGKEQTDQGPEAPSVGEGGPPDDPSPEDPQNPPGGEGEAEGGPSPGPAPDRDPLHESLLTGVASRLTKWEQQFDRLVDSIVGDLRSYWMQLKTPQ</sequence>
<feature type="compositionally biased region" description="Pro residues" evidence="1">
    <location>
        <begin position="68"/>
        <end position="81"/>
    </location>
</feature>
<evidence type="ECO:0000313" key="3">
    <source>
        <dbReference type="Proteomes" id="UP000115356"/>
    </source>
</evidence>
<gene>
    <name evidence="2" type="primary">E4</name>
</gene>
<feature type="compositionally biased region" description="Basic and acidic residues" evidence="1">
    <location>
        <begin position="107"/>
        <end position="125"/>
    </location>
</feature>
<organism evidence="2 3">
    <name type="scientific">Human papillomavirus 151</name>
    <dbReference type="NCBI Taxonomy" id="743812"/>
    <lineage>
        <taxon>Viruses</taxon>
        <taxon>Monodnaviria</taxon>
        <taxon>Shotokuvirae</taxon>
        <taxon>Cossaviricota</taxon>
        <taxon>Papovaviricetes</taxon>
        <taxon>Zurhausenvirales</taxon>
        <taxon>Papillomaviridae</taxon>
        <taxon>Firstpapillomavirinae</taxon>
        <taxon>Betapapillomavirus</taxon>
        <taxon>Betapapillomavirus 2</taxon>
    </lineage>
</organism>
<reference evidence="2 3" key="1">
    <citation type="journal article" date="2005" name="Infect. Genet. Evol.">
        <title>Distribution of human papillomavirus genotypes in plucked eyebrow hairs from Slovenian males with genital warts.</title>
        <authorList>
            <person name="Kocjan B.J."/>
            <person name="Poljak M."/>
            <person name="Seme K."/>
            <person name="Potocnik M."/>
            <person name="Fujs K."/>
            <person name="Babic D.Z."/>
        </authorList>
    </citation>
    <scope>NUCLEOTIDE SEQUENCE [LARGE SCALE GENOMIC DNA]</scope>
    <source>
        <strain evidence="2">SIBX2</strain>
    </source>
</reference>
<accession>D3VNG0</accession>